<dbReference type="InterPro" id="IPR014001">
    <property type="entry name" value="Helicase_ATP-bd"/>
</dbReference>
<dbReference type="GO" id="GO:0016787">
    <property type="term" value="F:hydrolase activity"/>
    <property type="evidence" value="ECO:0007669"/>
    <property type="project" value="UniProtKB-KW"/>
</dbReference>
<comment type="caution">
    <text evidence="8">The sequence shown here is derived from an EMBL/GenBank/DDBJ whole genome shotgun (WGS) entry which is preliminary data.</text>
</comment>
<dbReference type="Pfam" id="PF04408">
    <property type="entry name" value="WHD_HA2"/>
    <property type="match status" value="1"/>
</dbReference>
<dbReference type="PROSITE" id="PS51194">
    <property type="entry name" value="HELICASE_CTER"/>
    <property type="match status" value="1"/>
</dbReference>
<dbReference type="InterPro" id="IPR007502">
    <property type="entry name" value="Helicase-assoc_dom"/>
</dbReference>
<keyword evidence="5" id="KW-0067">ATP-binding</keyword>
<dbReference type="SMART" id="SM00487">
    <property type="entry name" value="DEXDc"/>
    <property type="match status" value="1"/>
</dbReference>
<dbReference type="SMART" id="SM00847">
    <property type="entry name" value="HA2"/>
    <property type="match status" value="1"/>
</dbReference>
<keyword evidence="2" id="KW-0547">Nucleotide-binding</keyword>
<dbReference type="Pfam" id="PF00270">
    <property type="entry name" value="DEAD"/>
    <property type="match status" value="1"/>
</dbReference>
<dbReference type="RefSeq" id="WP_115492544.1">
    <property type="nucleotide sequence ID" value="NZ_JACHWW010000001.1"/>
</dbReference>
<reference evidence="8 9" key="1">
    <citation type="submission" date="2018-07" db="EMBL/GenBank/DDBJ databases">
        <title>Erythrobacter nanhaiensis sp. nov., a novel member of the genus Erythrobacter isolated from the South China Sea.</title>
        <authorList>
            <person name="Chen X."/>
            <person name="Liu J."/>
        </authorList>
    </citation>
    <scope>NUCLEOTIDE SEQUENCE [LARGE SCALE GENOMIC DNA]</scope>
    <source>
        <strain evidence="8 9">S-5</strain>
    </source>
</reference>
<dbReference type="InterPro" id="IPR027417">
    <property type="entry name" value="P-loop_NTPase"/>
</dbReference>
<dbReference type="SUPFAM" id="SSF52540">
    <property type="entry name" value="P-loop containing nucleoside triphosphate hydrolases"/>
    <property type="match status" value="1"/>
</dbReference>
<evidence type="ECO:0000256" key="3">
    <source>
        <dbReference type="ARBA" id="ARBA00022801"/>
    </source>
</evidence>
<dbReference type="Pfam" id="PF08482">
    <property type="entry name" value="HrpB_C"/>
    <property type="match status" value="1"/>
</dbReference>
<dbReference type="PROSITE" id="PS51192">
    <property type="entry name" value="HELICASE_ATP_BIND_1"/>
    <property type="match status" value="1"/>
</dbReference>
<dbReference type="InterPro" id="IPR049614">
    <property type="entry name" value="HrpB_DEXH"/>
</dbReference>
<dbReference type="GO" id="GO:0003676">
    <property type="term" value="F:nucleic acid binding"/>
    <property type="evidence" value="ECO:0007669"/>
    <property type="project" value="InterPro"/>
</dbReference>
<evidence type="ECO:0000256" key="2">
    <source>
        <dbReference type="ARBA" id="ARBA00022741"/>
    </source>
</evidence>
<feature type="domain" description="Helicase C-terminal" evidence="7">
    <location>
        <begin position="203"/>
        <end position="370"/>
    </location>
</feature>
<evidence type="ECO:0000259" key="6">
    <source>
        <dbReference type="PROSITE" id="PS51192"/>
    </source>
</evidence>
<dbReference type="InterPro" id="IPR011545">
    <property type="entry name" value="DEAD/DEAH_box_helicase_dom"/>
</dbReference>
<dbReference type="PANTHER" id="PTHR43519">
    <property type="entry name" value="ATP-DEPENDENT RNA HELICASE HRPB"/>
    <property type="match status" value="1"/>
</dbReference>
<feature type="domain" description="Helicase ATP-binding" evidence="6">
    <location>
        <begin position="17"/>
        <end position="180"/>
    </location>
</feature>
<organism evidence="8 9">
    <name type="scientific">Alteriqipengyuania lutimaris</name>
    <dbReference type="NCBI Taxonomy" id="1538146"/>
    <lineage>
        <taxon>Bacteria</taxon>
        <taxon>Pseudomonadati</taxon>
        <taxon>Pseudomonadota</taxon>
        <taxon>Alphaproteobacteria</taxon>
        <taxon>Sphingomonadales</taxon>
        <taxon>Erythrobacteraceae</taxon>
        <taxon>Alteriqipengyuania</taxon>
    </lineage>
</organism>
<dbReference type="AlphaFoldDB" id="A0A395LN58"/>
<evidence type="ECO:0000313" key="9">
    <source>
        <dbReference type="Proteomes" id="UP000254101"/>
    </source>
</evidence>
<evidence type="ECO:0000256" key="4">
    <source>
        <dbReference type="ARBA" id="ARBA00022806"/>
    </source>
</evidence>
<evidence type="ECO:0000256" key="5">
    <source>
        <dbReference type="ARBA" id="ARBA00022840"/>
    </source>
</evidence>
<keyword evidence="4 8" id="KW-0347">Helicase</keyword>
<dbReference type="Gene3D" id="1.20.120.1080">
    <property type="match status" value="1"/>
</dbReference>
<dbReference type="NCBIfam" id="TIGR01970">
    <property type="entry name" value="DEAH_box_HrpB"/>
    <property type="match status" value="1"/>
</dbReference>
<dbReference type="EMBL" id="QRBB01000001">
    <property type="protein sequence ID" value="RDS78322.1"/>
    <property type="molecule type" value="Genomic_DNA"/>
</dbReference>
<dbReference type="InterPro" id="IPR010225">
    <property type="entry name" value="HrpB"/>
</dbReference>
<dbReference type="GO" id="GO:0005524">
    <property type="term" value="F:ATP binding"/>
    <property type="evidence" value="ECO:0007669"/>
    <property type="project" value="UniProtKB-KW"/>
</dbReference>
<dbReference type="PANTHER" id="PTHR43519:SF1">
    <property type="entry name" value="ATP-DEPENDENT RNA HELICASE HRPB"/>
    <property type="match status" value="1"/>
</dbReference>
<dbReference type="InterPro" id="IPR013689">
    <property type="entry name" value="RNA_helicase_ATP-dep_HrpB_C"/>
</dbReference>
<dbReference type="Proteomes" id="UP000254101">
    <property type="component" value="Unassembled WGS sequence"/>
</dbReference>
<dbReference type="InterPro" id="IPR002464">
    <property type="entry name" value="DNA/RNA_helicase_DEAH_CS"/>
</dbReference>
<evidence type="ECO:0000259" key="7">
    <source>
        <dbReference type="PROSITE" id="PS51194"/>
    </source>
</evidence>
<evidence type="ECO:0000313" key="8">
    <source>
        <dbReference type="EMBL" id="RDS78322.1"/>
    </source>
</evidence>
<gene>
    <name evidence="8" type="primary">hrpB</name>
    <name evidence="8" type="ORF">DL238_12390</name>
</gene>
<dbReference type="EC" id="3.6.4.13" evidence="1"/>
<evidence type="ECO:0000256" key="1">
    <source>
        <dbReference type="ARBA" id="ARBA00012552"/>
    </source>
</evidence>
<dbReference type="CDD" id="cd17990">
    <property type="entry name" value="DEXHc_HrpB"/>
    <property type="match status" value="1"/>
</dbReference>
<dbReference type="CDD" id="cd18791">
    <property type="entry name" value="SF2_C_RHA"/>
    <property type="match status" value="1"/>
</dbReference>
<dbReference type="SMART" id="SM00490">
    <property type="entry name" value="HELICc"/>
    <property type="match status" value="1"/>
</dbReference>
<dbReference type="InterPro" id="IPR001650">
    <property type="entry name" value="Helicase_C-like"/>
</dbReference>
<accession>A0A395LN58</accession>
<name>A0A395LN58_9SPHN</name>
<protein>
    <recommendedName>
        <fullName evidence="1">RNA helicase</fullName>
        <ecNumber evidence="1">3.6.4.13</ecNumber>
    </recommendedName>
</protein>
<proteinExistence type="predicted"/>
<keyword evidence="3" id="KW-0378">Hydrolase</keyword>
<dbReference type="OrthoDB" id="9805617at2"/>
<dbReference type="PIRSF" id="PIRSF005496">
    <property type="entry name" value="ATP_hel_hrpB"/>
    <property type="match status" value="1"/>
</dbReference>
<dbReference type="Pfam" id="PF00271">
    <property type="entry name" value="Helicase_C"/>
    <property type="match status" value="1"/>
</dbReference>
<dbReference type="Gene3D" id="3.40.50.300">
    <property type="entry name" value="P-loop containing nucleotide triphosphate hydrolases"/>
    <property type="match status" value="2"/>
</dbReference>
<sequence>MPGDSSLPIHAVLPDLKAALRAGPNAVLVAPPGAGKTTAVAPALLDEDWCEGEILLLSPRRVAARAAAERMAAMLGEKPGETVGYLTRLDSKRSARTRITVLTEAIFLNRIVADPELPGVSAVLFDEAHERHLDSDFGLALALETQAVLREDLRLLVMSATLDGERFAGLMDDCSVIESEGRSHPLRIQWLGSSGTDRFEDAMADAVAQAWREESGDILAFLPGVREIERVRERLEERLRDALILPLHGLVDPAGQRAAIRRDQEGRRRIVLATAIAETSLTLDGVSVVVDGGLSRRAEYDRAAGGNRLVTVQASQASATQRAGRAARQAPGVAYRLWAEPAHAGRPAFEPPEIATSDLAPLVLTLAKWGESEPAALRWLDPPPEASLATARGELQALCALDDEGRITPQGEAMAQLPLDPAGAAMVLFGARHGTAERAARAVLLLQERGLGGRGEDLDARLSRWNGERGGRAEASRKLAGRWADLACKLISARPELVGLEEGVNPQRRAQRDVRGSTGSPRTGAGLPLAIILAAGRPGFVAKRRGTSGEQWLAANGRGYRLDPTSPVARAEYCVIGDAQGSPQGARITTAAALDESDLRQWHGERIELHRTLRWTGERVEARREERLGALVLSKGPDPDPDMDAVQALLVEKALEKLGERQGELLPPELVARARFAGIEGLSRENLRASADLWLAPLLAGRRDLAVGRGRLVDAVLGMLDWNERQRLDEAAPREFASPAGTHHAIDYTGQDAPAVEVRVQALFGLDRHPMIGPKGQGVPLLLKLTSPAGRPVQATRDLPAFWRGSWADVRKDMKGRYPKHRWPEEPWAEVASLKTKNAFSKSRG</sequence>
<keyword evidence="9" id="KW-1185">Reference proteome</keyword>
<dbReference type="PROSITE" id="PS00690">
    <property type="entry name" value="DEAH_ATP_HELICASE"/>
    <property type="match status" value="1"/>
</dbReference>
<dbReference type="GO" id="GO:0003724">
    <property type="term" value="F:RNA helicase activity"/>
    <property type="evidence" value="ECO:0007669"/>
    <property type="project" value="UniProtKB-EC"/>
</dbReference>
<dbReference type="InterPro" id="IPR048333">
    <property type="entry name" value="HA2_WH"/>
</dbReference>